<evidence type="ECO:0000256" key="1">
    <source>
        <dbReference type="SAM" id="MobiDB-lite"/>
    </source>
</evidence>
<dbReference type="EMBL" id="ASHM01120248">
    <property type="protein sequence ID" value="PNX56599.1"/>
    <property type="molecule type" value="Genomic_DNA"/>
</dbReference>
<organism evidence="2 3">
    <name type="scientific">Trifolium pratense</name>
    <name type="common">Red clover</name>
    <dbReference type="NCBI Taxonomy" id="57577"/>
    <lineage>
        <taxon>Eukaryota</taxon>
        <taxon>Viridiplantae</taxon>
        <taxon>Streptophyta</taxon>
        <taxon>Embryophyta</taxon>
        <taxon>Tracheophyta</taxon>
        <taxon>Spermatophyta</taxon>
        <taxon>Magnoliopsida</taxon>
        <taxon>eudicotyledons</taxon>
        <taxon>Gunneridae</taxon>
        <taxon>Pentapetalae</taxon>
        <taxon>rosids</taxon>
        <taxon>fabids</taxon>
        <taxon>Fabales</taxon>
        <taxon>Fabaceae</taxon>
        <taxon>Papilionoideae</taxon>
        <taxon>50 kb inversion clade</taxon>
        <taxon>NPAAA clade</taxon>
        <taxon>Hologalegina</taxon>
        <taxon>IRL clade</taxon>
        <taxon>Trifolieae</taxon>
        <taxon>Trifolium</taxon>
    </lineage>
</organism>
<comment type="caution">
    <text evidence="2">The sequence shown here is derived from an EMBL/GenBank/DDBJ whole genome shotgun (WGS) entry which is preliminary data.</text>
</comment>
<reference evidence="2 3" key="2">
    <citation type="journal article" date="2017" name="Front. Plant Sci.">
        <title>Gene Classification and Mining of Molecular Markers Useful in Red Clover (Trifolium pratense) Breeding.</title>
        <authorList>
            <person name="Istvanek J."/>
            <person name="Dluhosova J."/>
            <person name="Dluhos P."/>
            <person name="Patkova L."/>
            <person name="Nedelnik J."/>
            <person name="Repkova J."/>
        </authorList>
    </citation>
    <scope>NUCLEOTIDE SEQUENCE [LARGE SCALE GENOMIC DNA]</scope>
    <source>
        <strain evidence="3">cv. Tatra</strain>
        <tissue evidence="2">Young leaves</tissue>
    </source>
</reference>
<proteinExistence type="predicted"/>
<gene>
    <name evidence="2" type="ORF">L195_g058286</name>
</gene>
<evidence type="ECO:0000313" key="3">
    <source>
        <dbReference type="Proteomes" id="UP000236291"/>
    </source>
</evidence>
<name>A0A2K3JRC4_TRIPR</name>
<reference evidence="2 3" key="1">
    <citation type="journal article" date="2014" name="Am. J. Bot.">
        <title>Genome assembly and annotation for red clover (Trifolium pratense; Fabaceae).</title>
        <authorList>
            <person name="Istvanek J."/>
            <person name="Jaros M."/>
            <person name="Krenek A."/>
            <person name="Repkova J."/>
        </authorList>
    </citation>
    <scope>NUCLEOTIDE SEQUENCE [LARGE SCALE GENOMIC DNA]</scope>
    <source>
        <strain evidence="3">cv. Tatra</strain>
        <tissue evidence="2">Young leaves</tissue>
    </source>
</reference>
<protein>
    <submittedName>
        <fullName evidence="2">Uncharacterized protein</fullName>
    </submittedName>
</protein>
<accession>A0A2K3JRC4</accession>
<sequence length="56" mass="6154">MAGENNSVLRNSEPEIPLGMPQYEGDSRDGVTTTASEDDPTYETYILEHLSNDPPV</sequence>
<dbReference type="AlphaFoldDB" id="A0A2K3JRC4"/>
<dbReference type="Proteomes" id="UP000236291">
    <property type="component" value="Unassembled WGS sequence"/>
</dbReference>
<feature type="region of interest" description="Disordered" evidence="1">
    <location>
        <begin position="1"/>
        <end position="41"/>
    </location>
</feature>
<evidence type="ECO:0000313" key="2">
    <source>
        <dbReference type="EMBL" id="PNX56599.1"/>
    </source>
</evidence>
<feature type="compositionally biased region" description="Polar residues" evidence="1">
    <location>
        <begin position="1"/>
        <end position="10"/>
    </location>
</feature>